<reference evidence="1" key="1">
    <citation type="submission" date="2022-03" db="EMBL/GenBank/DDBJ databases">
        <title>ESBL-producing Moellerella wisconsensis and Escherichia marmotae isolated from wild game meat.</title>
        <authorList>
            <person name="Biggel M."/>
        </authorList>
    </citation>
    <scope>NUCLEOTIDE SEQUENCE</scope>
    <source>
        <strain evidence="1">W1</strain>
    </source>
</reference>
<proteinExistence type="predicted"/>
<gene>
    <name evidence="1" type="ORF">MNY70_09735</name>
</gene>
<sequence length="335" mass="38654">MTELEIEDLNILIASEQQRIQQWKSLSHLPVSEQQKQSTIGLKKPSLLTRPFDAAKIPDFALKCPVDGALFHKIAKHAVIFEPIEVTEKNIECARTYVGNKLGYDLISDIEIVRIPHHLWDLGQSSEAFVIPGGYKNHHIFMPSHFASPEELLCHEIAHTAHYTAQRMNGEYFSFFPRSLTAEMVAHYVQFNFIKDNLNIQYFNSAILQLVEASYAHLIYQYAITKNNGHFPSYSEFIHSEIARPIKDNWDLDILERTFHELTNDTERITERFHRSIALILALILIKEHEGFRKLIYLDNGEIPFIDLLTSSFPSVDFVSKWENASESIISLFSH</sequence>
<protein>
    <submittedName>
        <fullName evidence="1">Uncharacterized protein</fullName>
    </submittedName>
</protein>
<accession>A0ACD3Y440</accession>
<evidence type="ECO:0000313" key="2">
    <source>
        <dbReference type="Proteomes" id="UP000829420"/>
    </source>
</evidence>
<dbReference type="Proteomes" id="UP000829420">
    <property type="component" value="Chromosome"/>
</dbReference>
<organism evidence="1 2">
    <name type="scientific">Moellerella wisconsensis</name>
    <dbReference type="NCBI Taxonomy" id="158849"/>
    <lineage>
        <taxon>Bacteria</taxon>
        <taxon>Pseudomonadati</taxon>
        <taxon>Pseudomonadota</taxon>
        <taxon>Gammaproteobacteria</taxon>
        <taxon>Enterobacterales</taxon>
        <taxon>Morganellaceae</taxon>
        <taxon>Moellerella</taxon>
    </lineage>
</organism>
<evidence type="ECO:0000313" key="1">
    <source>
        <dbReference type="EMBL" id="UNH37800.1"/>
    </source>
</evidence>
<name>A0ACD3Y440_9GAMM</name>
<keyword evidence="2" id="KW-1185">Reference proteome</keyword>
<dbReference type="EMBL" id="CP093255">
    <property type="protein sequence ID" value="UNH37800.1"/>
    <property type="molecule type" value="Genomic_DNA"/>
</dbReference>